<dbReference type="Pfam" id="PF08281">
    <property type="entry name" value="Sigma70_r4_2"/>
    <property type="match status" value="1"/>
</dbReference>
<dbReference type="Gene3D" id="1.10.10.10">
    <property type="entry name" value="Winged helix-like DNA-binding domain superfamily/Winged helix DNA-binding domain"/>
    <property type="match status" value="1"/>
</dbReference>
<dbReference type="InterPro" id="IPR014284">
    <property type="entry name" value="RNA_pol_sigma-70_dom"/>
</dbReference>
<dbReference type="SUPFAM" id="SSF88946">
    <property type="entry name" value="Sigma2 domain of RNA polymerase sigma factors"/>
    <property type="match status" value="1"/>
</dbReference>
<dbReference type="InterPro" id="IPR007627">
    <property type="entry name" value="RNA_pol_sigma70_r2"/>
</dbReference>
<dbReference type="CDD" id="cd06171">
    <property type="entry name" value="Sigma70_r4"/>
    <property type="match status" value="1"/>
</dbReference>
<organism evidence="8 9">
    <name type="scientific">Amycolatopsis xylanica</name>
    <dbReference type="NCBI Taxonomy" id="589385"/>
    <lineage>
        <taxon>Bacteria</taxon>
        <taxon>Bacillati</taxon>
        <taxon>Actinomycetota</taxon>
        <taxon>Actinomycetes</taxon>
        <taxon>Pseudonocardiales</taxon>
        <taxon>Pseudonocardiaceae</taxon>
        <taxon>Amycolatopsis</taxon>
    </lineage>
</organism>
<protein>
    <submittedName>
        <fullName evidence="8">RNA polymerase sigma-70 factor, ECF subfamily</fullName>
    </submittedName>
</protein>
<evidence type="ECO:0000256" key="1">
    <source>
        <dbReference type="ARBA" id="ARBA00010641"/>
    </source>
</evidence>
<gene>
    <name evidence="8" type="ORF">SAMN05421504_102301</name>
</gene>
<dbReference type="InterPro" id="IPR039425">
    <property type="entry name" value="RNA_pol_sigma-70-like"/>
</dbReference>
<evidence type="ECO:0000256" key="4">
    <source>
        <dbReference type="ARBA" id="ARBA00023125"/>
    </source>
</evidence>
<dbReference type="PANTHER" id="PTHR43133">
    <property type="entry name" value="RNA POLYMERASE ECF-TYPE SIGMA FACTO"/>
    <property type="match status" value="1"/>
</dbReference>
<dbReference type="GO" id="GO:0006352">
    <property type="term" value="P:DNA-templated transcription initiation"/>
    <property type="evidence" value="ECO:0007669"/>
    <property type="project" value="InterPro"/>
</dbReference>
<feature type="domain" description="RNA polymerase sigma-70 region 2" evidence="6">
    <location>
        <begin position="15"/>
        <end position="80"/>
    </location>
</feature>
<dbReference type="Gene3D" id="1.10.1740.10">
    <property type="match status" value="1"/>
</dbReference>
<evidence type="ECO:0000259" key="6">
    <source>
        <dbReference type="Pfam" id="PF04542"/>
    </source>
</evidence>
<dbReference type="GO" id="GO:0003677">
    <property type="term" value="F:DNA binding"/>
    <property type="evidence" value="ECO:0007669"/>
    <property type="project" value="UniProtKB-KW"/>
</dbReference>
<dbReference type="SUPFAM" id="SSF88659">
    <property type="entry name" value="Sigma3 and sigma4 domains of RNA polymerase sigma factors"/>
    <property type="match status" value="1"/>
</dbReference>
<dbReference type="InterPro" id="IPR036388">
    <property type="entry name" value="WH-like_DNA-bd_sf"/>
</dbReference>
<keyword evidence="5" id="KW-0804">Transcription</keyword>
<evidence type="ECO:0000313" key="8">
    <source>
        <dbReference type="EMBL" id="SDX09811.1"/>
    </source>
</evidence>
<dbReference type="NCBIfam" id="TIGR02937">
    <property type="entry name" value="sigma70-ECF"/>
    <property type="match status" value="1"/>
</dbReference>
<dbReference type="AlphaFoldDB" id="A0A1H2YXK0"/>
<keyword evidence="9" id="KW-1185">Reference proteome</keyword>
<evidence type="ECO:0000256" key="2">
    <source>
        <dbReference type="ARBA" id="ARBA00023015"/>
    </source>
</evidence>
<keyword evidence="3" id="KW-0731">Sigma factor</keyword>
<accession>A0A1H2YXK0</accession>
<evidence type="ECO:0000313" key="9">
    <source>
        <dbReference type="Proteomes" id="UP000199515"/>
    </source>
</evidence>
<sequence length="185" mass="20223">MTGVGILTEDVLTALYEAHARPLHRYLARRLDPATADDLVAETFLQAWRQRARYNATRGTARAWLYGIATNLLRNHTRGEVRGLRALAREHARSVQGDPPDALAAARVDAANAANRLAGALAGLRTEERDVLMLIALADFTPAEAAEALGINVTTARTRLHRARHTLREALSDSLSLFSEEPPDA</sequence>
<dbReference type="Proteomes" id="UP000199515">
    <property type="component" value="Unassembled WGS sequence"/>
</dbReference>
<dbReference type="PANTHER" id="PTHR43133:SF8">
    <property type="entry name" value="RNA POLYMERASE SIGMA FACTOR HI_1459-RELATED"/>
    <property type="match status" value="1"/>
</dbReference>
<keyword evidence="2" id="KW-0805">Transcription regulation</keyword>
<evidence type="ECO:0000259" key="7">
    <source>
        <dbReference type="Pfam" id="PF08281"/>
    </source>
</evidence>
<proteinExistence type="inferred from homology"/>
<dbReference type="InterPro" id="IPR013325">
    <property type="entry name" value="RNA_pol_sigma_r2"/>
</dbReference>
<feature type="domain" description="RNA polymerase sigma factor 70 region 4 type 2" evidence="7">
    <location>
        <begin position="116"/>
        <end position="165"/>
    </location>
</feature>
<evidence type="ECO:0000256" key="3">
    <source>
        <dbReference type="ARBA" id="ARBA00023082"/>
    </source>
</evidence>
<dbReference type="InterPro" id="IPR013249">
    <property type="entry name" value="RNA_pol_sigma70_r4_t2"/>
</dbReference>
<dbReference type="InterPro" id="IPR013324">
    <property type="entry name" value="RNA_pol_sigma_r3/r4-like"/>
</dbReference>
<dbReference type="Pfam" id="PF04542">
    <property type="entry name" value="Sigma70_r2"/>
    <property type="match status" value="1"/>
</dbReference>
<comment type="similarity">
    <text evidence="1">Belongs to the sigma-70 factor family. ECF subfamily.</text>
</comment>
<name>A0A1H2YXK0_9PSEU</name>
<keyword evidence="4" id="KW-0238">DNA-binding</keyword>
<evidence type="ECO:0000256" key="5">
    <source>
        <dbReference type="ARBA" id="ARBA00023163"/>
    </source>
</evidence>
<reference evidence="8 9" key="1">
    <citation type="submission" date="2016-10" db="EMBL/GenBank/DDBJ databases">
        <authorList>
            <person name="de Groot N.N."/>
        </authorList>
    </citation>
    <scope>NUCLEOTIDE SEQUENCE [LARGE SCALE GENOMIC DNA]</scope>
    <source>
        <strain evidence="8 9">CPCC 202699</strain>
    </source>
</reference>
<dbReference type="STRING" id="589385.SAMN05421504_102301"/>
<dbReference type="GO" id="GO:0016987">
    <property type="term" value="F:sigma factor activity"/>
    <property type="evidence" value="ECO:0007669"/>
    <property type="project" value="UniProtKB-KW"/>
</dbReference>
<dbReference type="EMBL" id="FNON01000002">
    <property type="protein sequence ID" value="SDX09811.1"/>
    <property type="molecule type" value="Genomic_DNA"/>
</dbReference>